<organism evidence="1 2">
    <name type="scientific">Callosobruchus maculatus</name>
    <name type="common">Southern cowpea weevil</name>
    <name type="synonym">Pulse bruchid</name>
    <dbReference type="NCBI Taxonomy" id="64391"/>
    <lineage>
        <taxon>Eukaryota</taxon>
        <taxon>Metazoa</taxon>
        <taxon>Ecdysozoa</taxon>
        <taxon>Arthropoda</taxon>
        <taxon>Hexapoda</taxon>
        <taxon>Insecta</taxon>
        <taxon>Pterygota</taxon>
        <taxon>Neoptera</taxon>
        <taxon>Endopterygota</taxon>
        <taxon>Coleoptera</taxon>
        <taxon>Polyphaga</taxon>
        <taxon>Cucujiformia</taxon>
        <taxon>Chrysomeloidea</taxon>
        <taxon>Chrysomelidae</taxon>
        <taxon>Bruchinae</taxon>
        <taxon>Bruchini</taxon>
        <taxon>Callosobruchus</taxon>
    </lineage>
</organism>
<dbReference type="AlphaFoldDB" id="A0A653DNP8"/>
<sequence>MHPLIICVHRNNVFIFTKATFRATSVLKNKNGNIFSDLQTWSATSGRILVKGGSSSGRTFAKCVKPPKGPCPRKEKPYKPKPSCKKRAKLPWETLDDQVEECLNRKVPTWDCPDCIPPEVKDRITMNRCQLKRFEECMKKKKDRDECMELMEPKITEKEYPMIHAVQKKYLPGCPMAGWNKLTNKPPSECC</sequence>
<proteinExistence type="predicted"/>
<keyword evidence="2" id="KW-1185">Reference proteome</keyword>
<dbReference type="Proteomes" id="UP000410492">
    <property type="component" value="Unassembled WGS sequence"/>
</dbReference>
<name>A0A653DNP8_CALMS</name>
<dbReference type="EMBL" id="CAACVG010012855">
    <property type="protein sequence ID" value="VEN60968.1"/>
    <property type="molecule type" value="Genomic_DNA"/>
</dbReference>
<accession>A0A653DNP8</accession>
<evidence type="ECO:0000313" key="1">
    <source>
        <dbReference type="EMBL" id="VEN60968.1"/>
    </source>
</evidence>
<evidence type="ECO:0000313" key="2">
    <source>
        <dbReference type="Proteomes" id="UP000410492"/>
    </source>
</evidence>
<dbReference type="OrthoDB" id="6711390at2759"/>
<gene>
    <name evidence="1" type="ORF">CALMAC_LOCUS18503</name>
</gene>
<protein>
    <submittedName>
        <fullName evidence="1">Uncharacterized protein</fullName>
    </submittedName>
</protein>
<reference evidence="1 2" key="1">
    <citation type="submission" date="2019-01" db="EMBL/GenBank/DDBJ databases">
        <authorList>
            <person name="Sayadi A."/>
        </authorList>
    </citation>
    <scope>NUCLEOTIDE SEQUENCE [LARGE SCALE GENOMIC DNA]</scope>
</reference>